<organism evidence="2 3">
    <name type="scientific">Macrostomum lignano</name>
    <dbReference type="NCBI Taxonomy" id="282301"/>
    <lineage>
        <taxon>Eukaryota</taxon>
        <taxon>Metazoa</taxon>
        <taxon>Spiralia</taxon>
        <taxon>Lophotrochozoa</taxon>
        <taxon>Platyhelminthes</taxon>
        <taxon>Rhabditophora</taxon>
        <taxon>Macrostomorpha</taxon>
        <taxon>Macrostomida</taxon>
        <taxon>Macrostomidae</taxon>
        <taxon>Macrostomum</taxon>
    </lineage>
</organism>
<dbReference type="WBParaSite" id="maker-unitig_35810-snap-gene-0.1-mRNA-1">
    <property type="protein sequence ID" value="maker-unitig_35810-snap-gene-0.1-mRNA-1"/>
    <property type="gene ID" value="maker-unitig_35810-snap-gene-0.1"/>
</dbReference>
<protein>
    <submittedName>
        <fullName evidence="3">RING-type domain-containing protein</fullName>
    </submittedName>
</protein>
<accession>A0A1I8FJQ3</accession>
<feature type="compositionally biased region" description="Polar residues" evidence="1">
    <location>
        <begin position="411"/>
        <end position="423"/>
    </location>
</feature>
<dbReference type="Proteomes" id="UP000095280">
    <property type="component" value="Unplaced"/>
</dbReference>
<feature type="compositionally biased region" description="Acidic residues" evidence="1">
    <location>
        <begin position="152"/>
        <end position="162"/>
    </location>
</feature>
<dbReference type="GO" id="GO:0000724">
    <property type="term" value="P:double-strand break repair via homologous recombination"/>
    <property type="evidence" value="ECO:0007669"/>
    <property type="project" value="TreeGrafter"/>
</dbReference>
<dbReference type="SUPFAM" id="SSF53098">
    <property type="entry name" value="Ribonuclease H-like"/>
    <property type="match status" value="1"/>
</dbReference>
<dbReference type="GO" id="GO:0042276">
    <property type="term" value="P:error-prone translesion synthesis"/>
    <property type="evidence" value="ECO:0007669"/>
    <property type="project" value="TreeGrafter"/>
</dbReference>
<feature type="region of interest" description="Disordered" evidence="1">
    <location>
        <begin position="104"/>
        <end position="123"/>
    </location>
</feature>
<proteinExistence type="predicted"/>
<feature type="region of interest" description="Disordered" evidence="1">
    <location>
        <begin position="178"/>
        <end position="237"/>
    </location>
</feature>
<dbReference type="GO" id="GO:0003676">
    <property type="term" value="F:nucleic acid binding"/>
    <property type="evidence" value="ECO:0007669"/>
    <property type="project" value="InterPro"/>
</dbReference>
<feature type="compositionally biased region" description="Acidic residues" evidence="1">
    <location>
        <begin position="263"/>
        <end position="276"/>
    </location>
</feature>
<feature type="region of interest" description="Disordered" evidence="1">
    <location>
        <begin position="806"/>
        <end position="830"/>
    </location>
</feature>
<dbReference type="PANTHER" id="PTHR45812">
    <property type="entry name" value="DNA POLYMERASE ZETA CATALYTIC SUBUNIT"/>
    <property type="match status" value="1"/>
</dbReference>
<evidence type="ECO:0000256" key="1">
    <source>
        <dbReference type="SAM" id="MobiDB-lite"/>
    </source>
</evidence>
<feature type="region of interest" description="Disordered" evidence="1">
    <location>
        <begin position="136"/>
        <end position="163"/>
    </location>
</feature>
<dbReference type="Gene3D" id="3.30.420.10">
    <property type="entry name" value="Ribonuclease H-like superfamily/Ribonuclease H"/>
    <property type="match status" value="1"/>
</dbReference>
<feature type="compositionally biased region" description="Pro residues" evidence="1">
    <location>
        <begin position="593"/>
        <end position="604"/>
    </location>
</feature>
<feature type="compositionally biased region" description="Pro residues" evidence="1">
    <location>
        <begin position="379"/>
        <end position="393"/>
    </location>
</feature>
<reference evidence="3" key="1">
    <citation type="submission" date="2016-11" db="UniProtKB">
        <authorList>
            <consortium name="WormBaseParasite"/>
        </authorList>
    </citation>
    <scope>IDENTIFICATION</scope>
</reference>
<feature type="compositionally biased region" description="Low complexity" evidence="1">
    <location>
        <begin position="553"/>
        <end position="563"/>
    </location>
</feature>
<dbReference type="PANTHER" id="PTHR45812:SF1">
    <property type="entry name" value="DNA POLYMERASE ZETA CATALYTIC SUBUNIT"/>
    <property type="match status" value="1"/>
</dbReference>
<dbReference type="AlphaFoldDB" id="A0A1I8FJQ3"/>
<sequence length="873" mass="92671">STSTAGAARAWVAAPDSPDRQGVEPTESEDKWRRRFRRFLQERGLINATTGTRPGRRDGAAEGAQVADVKSGLGELADAPSHAEVAEFDARWPASLKDVDDFLNGSANSVDTEPVVDHSTESADIDRVVACSQSFLADSSDSSDGSDRDAADADSADSEATCEELASRMLDEFLVRSPSSSQVAGAAAAAEDPAQVEAELNDSQRDLFAVEDYEDDNEDEEQQDEHRDEAEEAAGQLDAATLLQFVRMEEQDSVLAVAFDGGSDSDDEDDEDEEAGDEGRDQRAASAGRRAVVVGEAAAKDARAAAATTAAGQARPPTWPLHGFKAGCGVSGGGIFDVLEVAAWSNRLVESLQARGSSWAAAAASQAGHAAGKRRSVAPPSPPSPPSQPPPSSPHRSLLNPLRLSLHRQRPASSCRSHSNSPVSPLRVSDCRLPRNSISSGSSPAGQIRLHQTLRNLLAPNNSPEPPSTLPKRQPAMAHVYAPLVAPRPASVADSLWTLGLFPCPAATRAAPTRRRFDDLRQFDSLGGRGVAGLASFDRASALAAASVSMSTSTAPLLPLPAADRPAIERPGRPVLEGPPQPPPDKLANLLRNPPPPPQKPPSTTPSIRHRAYPRPAAAIGGSGIGRKEAAGADQSEVPSVPIGDFSDVKFPRLQCRHPLPPPPPPPPPRSSADGLTLASLEVATAARPGLLPDPRNDAIVAAFLTHCLFVAATDARGRPSDSRIRFAATRFQAVRDEAALLEALADNVRCADPDIVLGLIRHPQRASWGYLIDRAKQLQGPPESGGGGLPMAQLLSRYALLPHQQQHRRRREPEANCSQQPEDGLAGSYEAQSDSLRIGGRVVINLWRLLRYELSKLRSNSFEACAALVLNR</sequence>
<feature type="compositionally biased region" description="Polar residues" evidence="1">
    <location>
        <begin position="436"/>
        <end position="445"/>
    </location>
</feature>
<feature type="region of interest" description="Disordered" evidence="1">
    <location>
        <begin position="363"/>
        <end position="447"/>
    </location>
</feature>
<dbReference type="GO" id="GO:0016035">
    <property type="term" value="C:zeta DNA polymerase complex"/>
    <property type="evidence" value="ECO:0007669"/>
    <property type="project" value="InterPro"/>
</dbReference>
<feature type="region of interest" description="Disordered" evidence="1">
    <location>
        <begin position="255"/>
        <end position="291"/>
    </location>
</feature>
<feature type="region of interest" description="Disordered" evidence="1">
    <location>
        <begin position="1"/>
        <end position="30"/>
    </location>
</feature>
<dbReference type="InterPro" id="IPR012337">
    <property type="entry name" value="RNaseH-like_sf"/>
</dbReference>
<evidence type="ECO:0000313" key="2">
    <source>
        <dbReference type="Proteomes" id="UP000095280"/>
    </source>
</evidence>
<feature type="compositionally biased region" description="Low complexity" evidence="1">
    <location>
        <begin position="394"/>
        <end position="404"/>
    </location>
</feature>
<evidence type="ECO:0000313" key="3">
    <source>
        <dbReference type="WBParaSite" id="maker-unitig_35810-snap-gene-0.1-mRNA-1"/>
    </source>
</evidence>
<keyword evidence="2" id="KW-1185">Reference proteome</keyword>
<dbReference type="GO" id="GO:0005634">
    <property type="term" value="C:nucleus"/>
    <property type="evidence" value="ECO:0007669"/>
    <property type="project" value="TreeGrafter"/>
</dbReference>
<feature type="compositionally biased region" description="Pro residues" evidence="1">
    <location>
        <begin position="659"/>
        <end position="670"/>
    </location>
</feature>
<feature type="compositionally biased region" description="Basic and acidic residues" evidence="1">
    <location>
        <begin position="17"/>
        <end position="30"/>
    </location>
</feature>
<dbReference type="InterPro" id="IPR030559">
    <property type="entry name" value="PolZ_Rev3"/>
</dbReference>
<dbReference type="InterPro" id="IPR036397">
    <property type="entry name" value="RNaseH_sf"/>
</dbReference>
<feature type="compositionally biased region" description="Acidic residues" evidence="1">
    <location>
        <begin position="209"/>
        <end position="223"/>
    </location>
</feature>
<feature type="compositionally biased region" description="Low complexity" evidence="1">
    <location>
        <begin position="178"/>
        <end position="198"/>
    </location>
</feature>
<feature type="region of interest" description="Disordered" evidence="1">
    <location>
        <begin position="553"/>
        <end position="675"/>
    </location>
</feature>
<name>A0A1I8FJQ3_9PLAT</name>
<dbReference type="GO" id="GO:0003887">
    <property type="term" value="F:DNA-directed DNA polymerase activity"/>
    <property type="evidence" value="ECO:0007669"/>
    <property type="project" value="TreeGrafter"/>
</dbReference>